<dbReference type="OrthoDB" id="30130at10239"/>
<keyword evidence="2" id="KW-1185">Reference proteome</keyword>
<gene>
    <name evidence="1" type="ORF">PaMx25_63</name>
</gene>
<evidence type="ECO:0000313" key="1">
    <source>
        <dbReference type="EMBL" id="ALH23767.1"/>
    </source>
</evidence>
<dbReference type="Proteomes" id="UP000006182">
    <property type="component" value="Segment"/>
</dbReference>
<protein>
    <submittedName>
        <fullName evidence="1">Uncharacterized protein</fullName>
    </submittedName>
</protein>
<proteinExistence type="predicted"/>
<dbReference type="EMBL" id="JQ067084">
    <property type="protein sequence ID" value="ALH23767.1"/>
    <property type="molecule type" value="Genomic_DNA"/>
</dbReference>
<sequence length="210" mass="23429">MSEFRTTGDGSFSLGSRTWPGLSKLVEECGEVLQIAGKIMGTGGAVQHWDGQGDLDQRIALELCDLFAAARAFFQLNGFDGNPVYIQREIQKYRQFLKWHSENLPDKDDSITEEIQALDQMLEPDETWPAQFPQANSTLIGTPEDRASGKVIDLPVYRYEDAEGKPHVISKWKLSASELAEVMRTGHVWLHAWGTTHPPIAVSGANPFKE</sequence>
<evidence type="ECO:0000313" key="2">
    <source>
        <dbReference type="Proteomes" id="UP000006182"/>
    </source>
</evidence>
<organism evidence="1 2">
    <name type="scientific">Pseudomonas phage PaMx25</name>
    <dbReference type="NCBI Taxonomy" id="1175654"/>
    <lineage>
        <taxon>Viruses</taxon>
        <taxon>Duplodnaviria</taxon>
        <taxon>Heunggongvirae</taxon>
        <taxon>Uroviricota</taxon>
        <taxon>Caudoviricetes</taxon>
        <taxon>Queuovirinae</taxon>
        <taxon>Nipunavirus</taxon>
        <taxon>Nipunavirus PaMx25</taxon>
    </lineage>
</organism>
<name>A0A0S0NDE2_9CAUD</name>
<reference evidence="1 2" key="1">
    <citation type="journal article" date="2012" name="Appl. Environ. Microbiol.">
        <title>High Diversity and Novel Species of Pseudomonas aeruginosa Bacteriophages.</title>
        <authorList>
            <person name="Sepulveda-Robles O."/>
            <person name="Kameyama L."/>
            <person name="Guarneros G."/>
        </authorList>
    </citation>
    <scope>NUCLEOTIDE SEQUENCE [LARGE SCALE GENOMIC DNA]</scope>
</reference>
<accession>A0A0S0NDE2</accession>